<dbReference type="Proteomes" id="UP000317043">
    <property type="component" value="Unassembled WGS sequence"/>
</dbReference>
<evidence type="ECO:0000313" key="4">
    <source>
        <dbReference type="Proteomes" id="UP000317043"/>
    </source>
</evidence>
<name>A0A543AQU4_9ACTN</name>
<evidence type="ECO:0000313" key="3">
    <source>
        <dbReference type="EMBL" id="TQL74958.1"/>
    </source>
</evidence>
<dbReference type="RefSeq" id="WP_142034449.1">
    <property type="nucleotide sequence ID" value="NZ_JBHTGS010000002.1"/>
</dbReference>
<dbReference type="PROSITE" id="PS51257">
    <property type="entry name" value="PROKAR_LIPOPROTEIN"/>
    <property type="match status" value="1"/>
</dbReference>
<comment type="caution">
    <text evidence="3">The sequence shown here is derived from an EMBL/GenBank/DDBJ whole genome shotgun (WGS) entry which is preliminary data.</text>
</comment>
<feature type="region of interest" description="Disordered" evidence="1">
    <location>
        <begin position="126"/>
        <end position="152"/>
    </location>
</feature>
<keyword evidence="2" id="KW-0732">Signal</keyword>
<keyword evidence="4" id="KW-1185">Reference proteome</keyword>
<organism evidence="3 4">
    <name type="scientific">Stackebrandtia endophytica</name>
    <dbReference type="NCBI Taxonomy" id="1496996"/>
    <lineage>
        <taxon>Bacteria</taxon>
        <taxon>Bacillati</taxon>
        <taxon>Actinomycetota</taxon>
        <taxon>Actinomycetes</taxon>
        <taxon>Glycomycetales</taxon>
        <taxon>Glycomycetaceae</taxon>
        <taxon>Stackebrandtia</taxon>
    </lineage>
</organism>
<feature type="signal peptide" evidence="2">
    <location>
        <begin position="1"/>
        <end position="19"/>
    </location>
</feature>
<proteinExistence type="predicted"/>
<sequence>MKRLLIPVALASMALTACGQGGGGEQQQPADPGPARQAFDEQAQRIAQAWEGQEQPWTGDLVVLDRPVSVPTQDLTEAQSAALNAGWYELATSLPSQEPSGTVDLGDSEIAVSVWDAATAYENLAVGGEPPADCPTEPVPDETSGTDDDGTTSHTAVCGVLTITDMTATSTTVWSNRGAVKVPAWEYTAEGLSESIVQVAFDIAAPSTPTVDAGDAERPDGVVGAIGLDTLPTDELTVLLGVGACDEDIQVLVYEAPSAIVVAGTVTRDESQMCTEQLLLRPASAPLSAPIGDRMVIDAYSGSVLSVGTGGPIPA</sequence>
<dbReference type="EMBL" id="VFOW01000001">
    <property type="protein sequence ID" value="TQL74958.1"/>
    <property type="molecule type" value="Genomic_DNA"/>
</dbReference>
<dbReference type="InParanoid" id="A0A543AQU4"/>
<evidence type="ECO:0000256" key="1">
    <source>
        <dbReference type="SAM" id="MobiDB-lite"/>
    </source>
</evidence>
<accession>A0A543AQU4</accession>
<protein>
    <submittedName>
        <fullName evidence="3">Uncharacterized protein</fullName>
    </submittedName>
</protein>
<dbReference type="OrthoDB" id="4307068at2"/>
<reference evidence="3 4" key="1">
    <citation type="submission" date="2019-06" db="EMBL/GenBank/DDBJ databases">
        <title>Sequencing the genomes of 1000 actinobacteria strains.</title>
        <authorList>
            <person name="Klenk H.-P."/>
        </authorList>
    </citation>
    <scope>NUCLEOTIDE SEQUENCE [LARGE SCALE GENOMIC DNA]</scope>
    <source>
        <strain evidence="3 4">DSM 45928</strain>
    </source>
</reference>
<feature type="chain" id="PRO_5021865362" evidence="2">
    <location>
        <begin position="20"/>
        <end position="315"/>
    </location>
</feature>
<evidence type="ECO:0000256" key="2">
    <source>
        <dbReference type="SAM" id="SignalP"/>
    </source>
</evidence>
<dbReference type="AlphaFoldDB" id="A0A543AQU4"/>
<gene>
    <name evidence="3" type="ORF">FB566_0449</name>
</gene>